<evidence type="ECO:0000313" key="10">
    <source>
        <dbReference type="EMBL" id="EJK46172.1"/>
    </source>
</evidence>
<evidence type="ECO:0000313" key="11">
    <source>
        <dbReference type="Proteomes" id="UP000266841"/>
    </source>
</evidence>
<comment type="function">
    <text evidence="1">The light-harvesting complex (LHC) functions as a light receptor, it captures and delivers excitation energy to photosystems with which it is closely associated. Energy is transferred from the carotenoid and chlorophyll C (or B) to chlorophyll A and the photosynthetic reaction centers where it is used to synthesize ATP and reducing power.</text>
</comment>
<name>K0RHV1_THAOC</name>
<evidence type="ECO:0000256" key="3">
    <source>
        <dbReference type="ARBA" id="ARBA00005933"/>
    </source>
</evidence>
<protein>
    <submittedName>
        <fullName evidence="10">Uncharacterized protein</fullName>
    </submittedName>
</protein>
<keyword evidence="8" id="KW-0157">Chromophore</keyword>
<comment type="subcellular location">
    <subcellularLocation>
        <location evidence="2">Plastid</location>
        <location evidence="2">Chloroplast</location>
    </subcellularLocation>
</comment>
<dbReference type="GO" id="GO:0030076">
    <property type="term" value="C:light-harvesting complex"/>
    <property type="evidence" value="ECO:0007669"/>
    <property type="project" value="UniProtKB-KW"/>
</dbReference>
<gene>
    <name evidence="10" type="ORF">THAOC_35171</name>
</gene>
<feature type="binding site" evidence="8">
    <location>
        <position position="256"/>
    </location>
    <ligand>
        <name>chlorophyll a</name>
        <dbReference type="ChEBI" id="CHEBI:58416"/>
        <label>1</label>
    </ligand>
</feature>
<dbReference type="Pfam" id="PF00504">
    <property type="entry name" value="Chloroa_b-bind"/>
    <property type="match status" value="1"/>
</dbReference>
<keyword evidence="5" id="KW-0602">Photosynthesis</keyword>
<feature type="binding site" evidence="8">
    <location>
        <position position="151"/>
    </location>
    <ligand>
        <name>chlorophyll a</name>
        <dbReference type="ChEBI" id="CHEBI:58416"/>
        <label>1</label>
    </ligand>
</feature>
<evidence type="ECO:0000256" key="4">
    <source>
        <dbReference type="ARBA" id="ARBA00022528"/>
    </source>
</evidence>
<dbReference type="InterPro" id="IPR022796">
    <property type="entry name" value="Chloroa_b-bind"/>
</dbReference>
<dbReference type="GO" id="GO:0016020">
    <property type="term" value="C:membrane"/>
    <property type="evidence" value="ECO:0007669"/>
    <property type="project" value="InterPro"/>
</dbReference>
<dbReference type="GO" id="GO:0009507">
    <property type="term" value="C:chloroplast"/>
    <property type="evidence" value="ECO:0007669"/>
    <property type="project" value="UniProtKB-SubCell"/>
</dbReference>
<evidence type="ECO:0000256" key="7">
    <source>
        <dbReference type="ARBA" id="ARBA00023243"/>
    </source>
</evidence>
<dbReference type="Proteomes" id="UP000266841">
    <property type="component" value="Unassembled WGS sequence"/>
</dbReference>
<sequence>MMKSALIASLVGSAAAFAPASTGKCISHGRSSLFSMGDFPIGCLIDEVNETVRCRGQNLACRTKASEAKMKPWIPRENTMRSTSRERCEPNICTNLFQLDASDSTVGSDSMSASLPFLTKPKGLDGYIGDVGFDPLGFAEMFDIKWLREAEIKHGRVAMLATVGFLTSEFVTFPMFQDMHVDDSNLAPTAIGASAMFQIIFAAGFEEIRTNKGAITMETMFEDPDRVPGDLGFAVNRLAGKSEEEVNKLKLQELKNGRLAMLAIGGMIHHNFVTGEPLIMI</sequence>
<feature type="binding site" description="axial binding residue" evidence="8">
    <location>
        <position position="156"/>
    </location>
    <ligand>
        <name>chlorophyll b</name>
        <dbReference type="ChEBI" id="CHEBI:61721"/>
        <label>2</label>
    </ligand>
    <ligandPart>
        <name>Mg</name>
        <dbReference type="ChEBI" id="CHEBI:25107"/>
    </ligandPart>
</feature>
<comment type="caution">
    <text evidence="10">The sequence shown here is derived from an EMBL/GenBank/DDBJ whole genome shotgun (WGS) entry which is preliminary data.</text>
</comment>
<feature type="binding site" evidence="8">
    <location>
        <position position="258"/>
    </location>
    <ligand>
        <name>chlorophyll a</name>
        <dbReference type="ChEBI" id="CHEBI:58416"/>
        <label>6</label>
    </ligand>
</feature>
<dbReference type="Gene3D" id="1.10.3460.10">
    <property type="entry name" value="Chlorophyll a/b binding protein domain"/>
    <property type="match status" value="1"/>
</dbReference>
<feature type="signal peptide" evidence="9">
    <location>
        <begin position="1"/>
        <end position="16"/>
    </location>
</feature>
<dbReference type="EMBL" id="AGNL01047921">
    <property type="protein sequence ID" value="EJK46172.1"/>
    <property type="molecule type" value="Genomic_DNA"/>
</dbReference>
<proteinExistence type="inferred from homology"/>
<dbReference type="SUPFAM" id="SSF103511">
    <property type="entry name" value="Chlorophyll a-b binding protein"/>
    <property type="match status" value="1"/>
</dbReference>
<feature type="binding site" evidence="8">
    <location>
        <position position="253"/>
    </location>
    <ligand>
        <name>chlorophyll a</name>
        <dbReference type="ChEBI" id="CHEBI:58416"/>
        <label>1</label>
    </ligand>
</feature>
<keyword evidence="9" id="KW-0732">Signal</keyword>
<keyword evidence="4" id="KW-0150">Chloroplast</keyword>
<dbReference type="eggNOG" id="ENOG502S5EH">
    <property type="taxonomic scope" value="Eukaryota"/>
</dbReference>
<dbReference type="GO" id="GO:0016168">
    <property type="term" value="F:chlorophyll binding"/>
    <property type="evidence" value="ECO:0007669"/>
    <property type="project" value="UniProtKB-KW"/>
</dbReference>
<dbReference type="PANTHER" id="PTHR21649">
    <property type="entry name" value="CHLOROPHYLL A/B BINDING PROTEIN"/>
    <property type="match status" value="1"/>
</dbReference>
<organism evidence="10 11">
    <name type="scientific">Thalassiosira oceanica</name>
    <name type="common">Marine diatom</name>
    <dbReference type="NCBI Taxonomy" id="159749"/>
    <lineage>
        <taxon>Eukaryota</taxon>
        <taxon>Sar</taxon>
        <taxon>Stramenopiles</taxon>
        <taxon>Ochrophyta</taxon>
        <taxon>Bacillariophyta</taxon>
        <taxon>Coscinodiscophyceae</taxon>
        <taxon>Thalassiosirophycidae</taxon>
        <taxon>Thalassiosirales</taxon>
        <taxon>Thalassiosiraceae</taxon>
        <taxon>Thalassiosira</taxon>
    </lineage>
</organism>
<evidence type="ECO:0000256" key="5">
    <source>
        <dbReference type="ARBA" id="ARBA00022531"/>
    </source>
</evidence>
<dbReference type="AlphaFoldDB" id="K0RHV1"/>
<evidence type="ECO:0000256" key="1">
    <source>
        <dbReference type="ARBA" id="ARBA00004022"/>
    </source>
</evidence>
<reference evidence="10 11" key="1">
    <citation type="journal article" date="2012" name="Genome Biol.">
        <title>Genome and low-iron response of an oceanic diatom adapted to chronic iron limitation.</title>
        <authorList>
            <person name="Lommer M."/>
            <person name="Specht M."/>
            <person name="Roy A.S."/>
            <person name="Kraemer L."/>
            <person name="Andreson R."/>
            <person name="Gutowska M.A."/>
            <person name="Wolf J."/>
            <person name="Bergner S.V."/>
            <person name="Schilhabel M.B."/>
            <person name="Klostermeier U.C."/>
            <person name="Beiko R.G."/>
            <person name="Rosenstiel P."/>
            <person name="Hippler M."/>
            <person name="Laroche J."/>
        </authorList>
    </citation>
    <scope>NUCLEOTIDE SEQUENCE [LARGE SCALE GENOMIC DNA]</scope>
    <source>
        <strain evidence="10 11">CCMP1005</strain>
    </source>
</reference>
<feature type="chain" id="PRO_5003839224" evidence="9">
    <location>
        <begin position="17"/>
        <end position="281"/>
    </location>
</feature>
<feature type="binding site" evidence="8">
    <location>
        <position position="154"/>
    </location>
    <ligand>
        <name>chlorophyll a</name>
        <dbReference type="ChEBI" id="CHEBI:58416"/>
        <label>1</label>
    </ligand>
</feature>
<dbReference type="InterPro" id="IPR001344">
    <property type="entry name" value="Chloro_AB-bd_pln"/>
</dbReference>
<evidence type="ECO:0000256" key="8">
    <source>
        <dbReference type="PIRSR" id="PIRSR601344-1"/>
    </source>
</evidence>
<keyword evidence="7" id="KW-0437">Light-harvesting polypeptide</keyword>
<evidence type="ECO:0000256" key="6">
    <source>
        <dbReference type="ARBA" id="ARBA00022640"/>
    </source>
</evidence>
<dbReference type="OrthoDB" id="423598at2759"/>
<evidence type="ECO:0000256" key="9">
    <source>
        <dbReference type="SAM" id="SignalP"/>
    </source>
</evidence>
<comment type="similarity">
    <text evidence="3">Belongs to the fucoxanthin chlorophyll protein family.</text>
</comment>
<accession>K0RHV1</accession>
<dbReference type="GO" id="GO:0009765">
    <property type="term" value="P:photosynthesis, light harvesting"/>
    <property type="evidence" value="ECO:0007669"/>
    <property type="project" value="InterPro"/>
</dbReference>
<keyword evidence="8" id="KW-0148">Chlorophyll</keyword>
<evidence type="ECO:0000256" key="2">
    <source>
        <dbReference type="ARBA" id="ARBA00004229"/>
    </source>
</evidence>
<keyword evidence="11" id="KW-1185">Reference proteome</keyword>
<keyword evidence="6" id="KW-0934">Plastid</keyword>